<organism evidence="1 2">
    <name type="scientific">Araneus ventricosus</name>
    <name type="common">Orbweaver spider</name>
    <name type="synonym">Epeira ventricosa</name>
    <dbReference type="NCBI Taxonomy" id="182803"/>
    <lineage>
        <taxon>Eukaryota</taxon>
        <taxon>Metazoa</taxon>
        <taxon>Ecdysozoa</taxon>
        <taxon>Arthropoda</taxon>
        <taxon>Chelicerata</taxon>
        <taxon>Arachnida</taxon>
        <taxon>Araneae</taxon>
        <taxon>Araneomorphae</taxon>
        <taxon>Entelegynae</taxon>
        <taxon>Araneoidea</taxon>
        <taxon>Araneidae</taxon>
        <taxon>Araneus</taxon>
    </lineage>
</organism>
<keyword evidence="2" id="KW-1185">Reference proteome</keyword>
<protein>
    <submittedName>
        <fullName evidence="1">Uncharacterized protein</fullName>
    </submittedName>
</protein>
<sequence>MERLKSTSKTQAGWSHSIIIHCSYTREFRRNKSIQSELQILSSLETHNSNLSLSLSLLSRSVDDFLCLNWAEQATINYLVYYRVSLPQKNSISSYYLVMVICNPSPRVAISESSKKRLSPNRFPFVLHRECTFVPLMPRRLFPSSGTKERL</sequence>
<name>A0A4Y2S6L4_ARAVE</name>
<dbReference type="Proteomes" id="UP000499080">
    <property type="component" value="Unassembled WGS sequence"/>
</dbReference>
<evidence type="ECO:0000313" key="1">
    <source>
        <dbReference type="EMBL" id="GBN82925.1"/>
    </source>
</evidence>
<dbReference type="EMBL" id="BGPR01019783">
    <property type="protein sequence ID" value="GBN82925.1"/>
    <property type="molecule type" value="Genomic_DNA"/>
</dbReference>
<proteinExistence type="predicted"/>
<evidence type="ECO:0000313" key="2">
    <source>
        <dbReference type="Proteomes" id="UP000499080"/>
    </source>
</evidence>
<gene>
    <name evidence="1" type="ORF">AVEN_249554_1</name>
</gene>
<reference evidence="1 2" key="1">
    <citation type="journal article" date="2019" name="Sci. Rep.">
        <title>Orb-weaving spider Araneus ventricosus genome elucidates the spidroin gene catalogue.</title>
        <authorList>
            <person name="Kono N."/>
            <person name="Nakamura H."/>
            <person name="Ohtoshi R."/>
            <person name="Moran D.A.P."/>
            <person name="Shinohara A."/>
            <person name="Yoshida Y."/>
            <person name="Fujiwara M."/>
            <person name="Mori M."/>
            <person name="Tomita M."/>
            <person name="Arakawa K."/>
        </authorList>
    </citation>
    <scope>NUCLEOTIDE SEQUENCE [LARGE SCALE GENOMIC DNA]</scope>
</reference>
<dbReference type="AlphaFoldDB" id="A0A4Y2S6L4"/>
<accession>A0A4Y2S6L4</accession>
<comment type="caution">
    <text evidence="1">The sequence shown here is derived from an EMBL/GenBank/DDBJ whole genome shotgun (WGS) entry which is preliminary data.</text>
</comment>